<dbReference type="AlphaFoldDB" id="A0A4U0TUG9"/>
<feature type="region of interest" description="Disordered" evidence="1">
    <location>
        <begin position="298"/>
        <end position="347"/>
    </location>
</feature>
<sequence length="488" mass="54035">MNDGVELTQNRCKVPLDGSPPEIPLEDIPPFLGSLDSMGHPRPVSRLRPDQPEDRVESEKLCHPDIPRHYSFAIEELIDRAAGHQWSSKDLQSPIAPALTFFPAIEAEIERKTGGLDAAGEAHRPFLRGWQRKMAKWVGSSETSFEVLNKIVQLIVRHAELQGSIPARPRPYDGLRDAIMDASQIAKVDNVVGLEVAPDALSDVGNVRSRAQSVPESNVYSNAYELYEFHATSVKRNYAGKKQWHDPNLRSAAEAEISSEWQFMLDVDRATWVALYDRLQGGDDSVLKGSQVKYLSRTGHARTSKGMGRMKDEGYSSAHPTSSPQDCTYESQDTLQSRSKSADPKSLEYCPTDGANRTVFTRVSVFRKQVGEDDIAAAFRQAAKERQLHPTFDRLAAVGMAIYTVRFDEVKTARGLSGEIVNIHDKTHTVVSYPTSSPRTHSTTMTCRGGAAVQLDGIIPSLVALAPTNAFHLKHEKKPAHGRRVGQF</sequence>
<evidence type="ECO:0000313" key="2">
    <source>
        <dbReference type="EMBL" id="TKA25898.1"/>
    </source>
</evidence>
<accession>A0A4U0TUG9</accession>
<name>A0A4U0TUG9_9PEZI</name>
<protein>
    <submittedName>
        <fullName evidence="2">Uncharacterized protein</fullName>
    </submittedName>
</protein>
<gene>
    <name evidence="2" type="ORF">B0A50_05653</name>
</gene>
<keyword evidence="3" id="KW-1185">Reference proteome</keyword>
<dbReference type="Proteomes" id="UP000308549">
    <property type="component" value="Unassembled WGS sequence"/>
</dbReference>
<evidence type="ECO:0000256" key="1">
    <source>
        <dbReference type="SAM" id="MobiDB-lite"/>
    </source>
</evidence>
<organism evidence="2 3">
    <name type="scientific">Salinomyces thailandicus</name>
    <dbReference type="NCBI Taxonomy" id="706561"/>
    <lineage>
        <taxon>Eukaryota</taxon>
        <taxon>Fungi</taxon>
        <taxon>Dikarya</taxon>
        <taxon>Ascomycota</taxon>
        <taxon>Pezizomycotina</taxon>
        <taxon>Dothideomycetes</taxon>
        <taxon>Dothideomycetidae</taxon>
        <taxon>Mycosphaerellales</taxon>
        <taxon>Teratosphaeriaceae</taxon>
        <taxon>Salinomyces</taxon>
    </lineage>
</organism>
<feature type="compositionally biased region" description="Basic and acidic residues" evidence="1">
    <location>
        <begin position="47"/>
        <end position="59"/>
    </location>
</feature>
<evidence type="ECO:0000313" key="3">
    <source>
        <dbReference type="Proteomes" id="UP000308549"/>
    </source>
</evidence>
<comment type="caution">
    <text evidence="2">The sequence shown here is derived from an EMBL/GenBank/DDBJ whole genome shotgun (WGS) entry which is preliminary data.</text>
</comment>
<feature type="compositionally biased region" description="Polar residues" evidence="1">
    <location>
        <begin position="318"/>
        <end position="339"/>
    </location>
</feature>
<dbReference type="EMBL" id="NAJL01000032">
    <property type="protein sequence ID" value="TKA25898.1"/>
    <property type="molecule type" value="Genomic_DNA"/>
</dbReference>
<feature type="region of interest" description="Disordered" evidence="1">
    <location>
        <begin position="1"/>
        <end position="59"/>
    </location>
</feature>
<dbReference type="OrthoDB" id="3856100at2759"/>
<proteinExistence type="predicted"/>
<reference evidence="2 3" key="1">
    <citation type="submission" date="2017-03" db="EMBL/GenBank/DDBJ databases">
        <title>Genomes of endolithic fungi from Antarctica.</title>
        <authorList>
            <person name="Coleine C."/>
            <person name="Masonjones S."/>
            <person name="Stajich J.E."/>
        </authorList>
    </citation>
    <scope>NUCLEOTIDE SEQUENCE [LARGE SCALE GENOMIC DNA]</scope>
    <source>
        <strain evidence="2 3">CCFEE 6315</strain>
    </source>
</reference>